<accession>A0A1S2Q0H2</accession>
<evidence type="ECO:0000313" key="2">
    <source>
        <dbReference type="EMBL" id="OIJ99619.1"/>
    </source>
</evidence>
<keyword evidence="3" id="KW-1185">Reference proteome</keyword>
<organism evidence="2 3">
    <name type="scientific">Streptomyces colonosanans</name>
    <dbReference type="NCBI Taxonomy" id="1428652"/>
    <lineage>
        <taxon>Bacteria</taxon>
        <taxon>Bacillati</taxon>
        <taxon>Actinomycetota</taxon>
        <taxon>Actinomycetes</taxon>
        <taxon>Kitasatosporales</taxon>
        <taxon>Streptomycetaceae</taxon>
        <taxon>Streptomyces</taxon>
    </lineage>
</organism>
<dbReference type="EMBL" id="MLYP01000009">
    <property type="protein sequence ID" value="OIJ99619.1"/>
    <property type="molecule type" value="Genomic_DNA"/>
</dbReference>
<dbReference type="OrthoDB" id="5524001at2"/>
<dbReference type="Proteomes" id="UP000179935">
    <property type="component" value="Unassembled WGS sequence"/>
</dbReference>
<gene>
    <name evidence="2" type="ORF">BIV24_04615</name>
</gene>
<dbReference type="Gene3D" id="3.40.50.2000">
    <property type="entry name" value="Glycogen Phosphorylase B"/>
    <property type="match status" value="1"/>
</dbReference>
<protein>
    <submittedName>
        <fullName evidence="2">Uncharacterized protein</fullName>
    </submittedName>
</protein>
<name>A0A1S2Q0H2_9ACTN</name>
<feature type="region of interest" description="Disordered" evidence="1">
    <location>
        <begin position="625"/>
        <end position="664"/>
    </location>
</feature>
<feature type="compositionally biased region" description="Basic and acidic residues" evidence="1">
    <location>
        <begin position="625"/>
        <end position="634"/>
    </location>
</feature>
<dbReference type="STRING" id="1428652.BIV24_04615"/>
<sequence length="664" mass="72106">MTASSMFAYPPPDEPFRALRGNAVMLSLGRVEVRYLVPGQLPRIAVAGQPLPIEDAPPAQDGAAFALAAGSDSILVSDRDERLAVLVPCDGSSLLEAQASLYATRPDPRRAGHFRVTVHGASACTGALYVAQAFGHTTGWVPAVHGALARLPEPIPFTAAIRRQEDAAHARRKAESPAGLHVIPLYYSDSESATITPSDVANLSRPELLNREAALLWIADNLELAQAGAGAAAIVNDCRPETWILHQLAEHAQQKEVPLHAVRYAFEEFSCLRQLAGQARSSKPATGVAELLAASAPAIHTRRELQDALHASGTDPRRKPSADFEAASREIMARLPQSGTIWYQAVNWRDWLSLESGKQPYVVVPPLGQASELCPEQAAERAGAVLAQHWAALRYLFTPRDSRGVALVSQGNGFSARSRQHWRTMLALAARMEETQFLFAGGSAEDRAWLALELERRPRANVTPLGWINEHWSTFLRALRAKPRATFVCRPGLSSIGAALANGIPPLLMSPDPLTGPDGTVDAITAEVAMERAVYAFQLERLYATQCAKHLDSPLPVLVDTLGDDQQKALITLRRAVEPDVQSRQRAAIDGYCDWSRVAHLIASVLAREAVFGALPMQVKRRVRDQELPVRHEPPGASQGRHSGMRPGPLEHERRARAPIPGHG</sequence>
<dbReference type="AlphaFoldDB" id="A0A1S2Q0H2"/>
<comment type="caution">
    <text evidence="2">The sequence shown here is derived from an EMBL/GenBank/DDBJ whole genome shotgun (WGS) entry which is preliminary data.</text>
</comment>
<reference evidence="2 3" key="1">
    <citation type="submission" date="2016-10" db="EMBL/GenBank/DDBJ databases">
        <title>Genome sequence of Streptomyces sp. MUSC 93.</title>
        <authorList>
            <person name="Lee L.-H."/>
            <person name="Ser H.-L."/>
            <person name="Law J.W.-F."/>
        </authorList>
    </citation>
    <scope>NUCLEOTIDE SEQUENCE [LARGE SCALE GENOMIC DNA]</scope>
    <source>
        <strain evidence="2 3">MUSC 93</strain>
    </source>
</reference>
<evidence type="ECO:0000256" key="1">
    <source>
        <dbReference type="SAM" id="MobiDB-lite"/>
    </source>
</evidence>
<dbReference type="RefSeq" id="WP_071364850.1">
    <property type="nucleotide sequence ID" value="NZ_MLYP01000009.1"/>
</dbReference>
<evidence type="ECO:0000313" key="3">
    <source>
        <dbReference type="Proteomes" id="UP000179935"/>
    </source>
</evidence>
<proteinExistence type="predicted"/>